<dbReference type="InterPro" id="IPR006439">
    <property type="entry name" value="HAD-SF_hydro_IA"/>
</dbReference>
<dbReference type="GO" id="GO:0016787">
    <property type="term" value="F:hydrolase activity"/>
    <property type="evidence" value="ECO:0007669"/>
    <property type="project" value="UniProtKB-KW"/>
</dbReference>
<accession>A0ABT3TSM9</accession>
<evidence type="ECO:0000256" key="1">
    <source>
        <dbReference type="ARBA" id="ARBA00001946"/>
    </source>
</evidence>
<dbReference type="Proteomes" id="UP001163064">
    <property type="component" value="Unassembled WGS sequence"/>
</dbReference>
<dbReference type="Gene3D" id="1.20.120.710">
    <property type="entry name" value="Haloacid dehalogenase hydrolase-like domain"/>
    <property type="match status" value="1"/>
</dbReference>
<dbReference type="SUPFAM" id="SSF56784">
    <property type="entry name" value="HAD-like"/>
    <property type="match status" value="1"/>
</dbReference>
<dbReference type="PRINTS" id="PR00413">
    <property type="entry name" value="HADHALOGNASE"/>
</dbReference>
<dbReference type="SFLD" id="SFLDS00003">
    <property type="entry name" value="Haloacid_Dehalogenase"/>
    <property type="match status" value="1"/>
</dbReference>
<reference evidence="4" key="1">
    <citation type="submission" date="2022-10" db="EMBL/GenBank/DDBJ databases">
        <title>Streptomyces beihaiensis sp. nov., a chitin degrading actinobacterium, isolated from shrimp pond soil.</title>
        <authorList>
            <person name="Xie J."/>
            <person name="Shen N."/>
        </authorList>
    </citation>
    <scope>NUCLEOTIDE SEQUENCE</scope>
    <source>
        <strain evidence="4">GXMU-J5</strain>
    </source>
</reference>
<evidence type="ECO:0000256" key="3">
    <source>
        <dbReference type="ARBA" id="ARBA00022842"/>
    </source>
</evidence>
<dbReference type="InterPro" id="IPR036412">
    <property type="entry name" value="HAD-like_sf"/>
</dbReference>
<dbReference type="Pfam" id="PF00702">
    <property type="entry name" value="Hydrolase"/>
    <property type="match status" value="1"/>
</dbReference>
<dbReference type="InterPro" id="IPR023214">
    <property type="entry name" value="HAD_sf"/>
</dbReference>
<comment type="caution">
    <text evidence="4">The sequence shown here is derived from an EMBL/GenBank/DDBJ whole genome shotgun (WGS) entry which is preliminary data.</text>
</comment>
<name>A0ABT3TSM9_9ACTN</name>
<proteinExistence type="predicted"/>
<dbReference type="PANTHER" id="PTHR46470">
    <property type="entry name" value="N-ACYLNEURAMINATE-9-PHOSPHATASE"/>
    <property type="match status" value="1"/>
</dbReference>
<evidence type="ECO:0000313" key="5">
    <source>
        <dbReference type="Proteomes" id="UP001163064"/>
    </source>
</evidence>
<keyword evidence="5" id="KW-1185">Reference proteome</keyword>
<protein>
    <submittedName>
        <fullName evidence="4">HAD family hydrolase</fullName>
    </submittedName>
</protein>
<dbReference type="EMBL" id="JAPHNL010000081">
    <property type="protein sequence ID" value="MCX3060053.1"/>
    <property type="molecule type" value="Genomic_DNA"/>
</dbReference>
<dbReference type="Gene3D" id="3.40.50.1000">
    <property type="entry name" value="HAD superfamily/HAD-like"/>
    <property type="match status" value="1"/>
</dbReference>
<gene>
    <name evidence="4" type="ORF">OFY01_09840</name>
</gene>
<dbReference type="PANTHER" id="PTHR46470:SF4">
    <property type="entry name" value="5-AMINO-6-(5-PHOSPHO-D-RIBITYLAMINO)URACIL PHOSPHATASE YIGB"/>
    <property type="match status" value="1"/>
</dbReference>
<dbReference type="SFLD" id="SFLDG01129">
    <property type="entry name" value="C1.5:_HAD__Beta-PGM__Phosphata"/>
    <property type="match status" value="1"/>
</dbReference>
<dbReference type="RefSeq" id="WP_266598355.1">
    <property type="nucleotide sequence ID" value="NZ_JAPHNL010000081.1"/>
</dbReference>
<keyword evidence="2 4" id="KW-0378">Hydrolase</keyword>
<evidence type="ECO:0000313" key="4">
    <source>
        <dbReference type="EMBL" id="MCX3060053.1"/>
    </source>
</evidence>
<keyword evidence="3" id="KW-0460">Magnesium</keyword>
<evidence type="ECO:0000256" key="2">
    <source>
        <dbReference type="ARBA" id="ARBA00022801"/>
    </source>
</evidence>
<dbReference type="NCBIfam" id="TIGR01549">
    <property type="entry name" value="HAD-SF-IA-v1"/>
    <property type="match status" value="1"/>
</dbReference>
<organism evidence="4 5">
    <name type="scientific">Streptomyces beihaiensis</name>
    <dbReference type="NCBI Taxonomy" id="2984495"/>
    <lineage>
        <taxon>Bacteria</taxon>
        <taxon>Bacillati</taxon>
        <taxon>Actinomycetota</taxon>
        <taxon>Actinomycetes</taxon>
        <taxon>Kitasatosporales</taxon>
        <taxon>Streptomycetaceae</taxon>
        <taxon>Streptomyces</taxon>
    </lineage>
</organism>
<comment type="cofactor">
    <cofactor evidence="1">
        <name>Mg(2+)</name>
        <dbReference type="ChEBI" id="CHEBI:18420"/>
    </cofactor>
</comment>
<sequence>MSTPIRAVVWDIDDTIFDYARADADGMRAHLAAEGLLDGFGSVARALDRWRALTRTHWARFEARETDWEGQRRDRVRDFVGGALDDAAADAWFNRYLGHYESAWRLFPDTVAALDALAATHRHAVLSNSSLHNQDRKLRLLGVRERFEAVLCAAELGVAKPEPGAFHAVCERLGLAPHEVAYVGDQPDTDARGAVEAGLTGIWLDRADIGGRPELLRITGLAQLPALLARDSRFGAPDTFG</sequence>
<dbReference type="InterPro" id="IPR051400">
    <property type="entry name" value="HAD-like_hydrolase"/>
</dbReference>